<dbReference type="EMBL" id="JQAT01000002">
    <property type="protein sequence ID" value="KRN29016.1"/>
    <property type="molecule type" value="Genomic_DNA"/>
</dbReference>
<dbReference type="OrthoDB" id="9810880at2"/>
<evidence type="ECO:0000256" key="3">
    <source>
        <dbReference type="ARBA" id="ARBA00022679"/>
    </source>
</evidence>
<keyword evidence="17" id="KW-1185">Reference proteome</keyword>
<organism evidence="15 18">
    <name type="scientific">Lactobacillus selangorensis</name>
    <dbReference type="NCBI Taxonomy" id="81857"/>
    <lineage>
        <taxon>Bacteria</taxon>
        <taxon>Bacillati</taxon>
        <taxon>Bacillota</taxon>
        <taxon>Bacilli</taxon>
        <taxon>Lactobacillales</taxon>
        <taxon>Lactobacillaceae</taxon>
        <taxon>Lactobacillus</taxon>
    </lineage>
</organism>
<name>A0A0R2FKA4_9LACO</name>
<dbReference type="InterPro" id="IPR013749">
    <property type="entry name" value="PM/HMP-P_kinase-1"/>
</dbReference>
<evidence type="ECO:0000256" key="10">
    <source>
        <dbReference type="ARBA" id="ARBA00042348"/>
    </source>
</evidence>
<evidence type="ECO:0000313" key="17">
    <source>
        <dbReference type="Proteomes" id="UP000051645"/>
    </source>
</evidence>
<comment type="caution">
    <text evidence="15">The sequence shown here is derived from an EMBL/GenBank/DDBJ whole genome shotgun (WGS) entry which is preliminary data.</text>
</comment>
<evidence type="ECO:0000313" key="16">
    <source>
        <dbReference type="EMBL" id="KRN32574.1"/>
    </source>
</evidence>
<evidence type="ECO:0000256" key="7">
    <source>
        <dbReference type="ARBA" id="ARBA00022840"/>
    </source>
</evidence>
<dbReference type="Pfam" id="PF08543">
    <property type="entry name" value="Phos_pyr_kin"/>
    <property type="match status" value="1"/>
</dbReference>
<feature type="domain" description="Pyridoxamine kinase/Phosphomethylpyrimidine kinase" evidence="14">
    <location>
        <begin position="14"/>
        <end position="261"/>
    </location>
</feature>
<comment type="similarity">
    <text evidence="1">Belongs to the ThiD family.</text>
</comment>
<dbReference type="GO" id="GO:0005829">
    <property type="term" value="C:cytosol"/>
    <property type="evidence" value="ECO:0007669"/>
    <property type="project" value="TreeGrafter"/>
</dbReference>
<gene>
    <name evidence="15" type="ORF">IV38_GL001231</name>
    <name evidence="16" type="ORF">IV40_GL000622</name>
</gene>
<dbReference type="InterPro" id="IPR004399">
    <property type="entry name" value="HMP/HMP-P_kinase_dom"/>
</dbReference>
<dbReference type="RefSeq" id="WP_057768841.1">
    <property type="nucleotide sequence ID" value="NZ_JQAT01000002.1"/>
</dbReference>
<keyword evidence="7" id="KW-0067">ATP-binding</keyword>
<evidence type="ECO:0000313" key="15">
    <source>
        <dbReference type="EMBL" id="KRN29016.1"/>
    </source>
</evidence>
<dbReference type="Proteomes" id="UP000051645">
    <property type="component" value="Unassembled WGS sequence"/>
</dbReference>
<evidence type="ECO:0000256" key="9">
    <source>
        <dbReference type="ARBA" id="ARBA00042307"/>
    </source>
</evidence>
<evidence type="ECO:0000256" key="13">
    <source>
        <dbReference type="ARBA" id="ARBA00049293"/>
    </source>
</evidence>
<keyword evidence="5" id="KW-0547">Nucleotide-binding</keyword>
<evidence type="ECO:0000256" key="6">
    <source>
        <dbReference type="ARBA" id="ARBA00022777"/>
    </source>
</evidence>
<dbReference type="STRING" id="81857.IV38_GL001231"/>
<keyword evidence="3" id="KW-0808">Transferase</keyword>
<dbReference type="FunFam" id="3.40.1190.20:FF:000003">
    <property type="entry name" value="Phosphomethylpyrimidine kinase ThiD"/>
    <property type="match status" value="1"/>
</dbReference>
<keyword evidence="8" id="KW-0460">Magnesium</keyword>
<evidence type="ECO:0000313" key="18">
    <source>
        <dbReference type="Proteomes" id="UP000051751"/>
    </source>
</evidence>
<dbReference type="GO" id="GO:0046872">
    <property type="term" value="F:metal ion binding"/>
    <property type="evidence" value="ECO:0007669"/>
    <property type="project" value="UniProtKB-KW"/>
</dbReference>
<dbReference type="GO" id="GO:0008902">
    <property type="term" value="F:hydroxymethylpyrimidine kinase activity"/>
    <property type="evidence" value="ECO:0007669"/>
    <property type="project" value="TreeGrafter"/>
</dbReference>
<comment type="catalytic activity">
    <reaction evidence="13">
        <text>pyridoxal + ATP = pyridoxal 5'-phosphate + ADP + H(+)</text>
        <dbReference type="Rhea" id="RHEA:10224"/>
        <dbReference type="ChEBI" id="CHEBI:15378"/>
        <dbReference type="ChEBI" id="CHEBI:17310"/>
        <dbReference type="ChEBI" id="CHEBI:30616"/>
        <dbReference type="ChEBI" id="CHEBI:456216"/>
        <dbReference type="ChEBI" id="CHEBI:597326"/>
        <dbReference type="EC" id="2.7.1.35"/>
    </reaction>
</comment>
<evidence type="ECO:0000256" key="12">
    <source>
        <dbReference type="ARBA" id="ARBA00042531"/>
    </source>
</evidence>
<dbReference type="InterPro" id="IPR029056">
    <property type="entry name" value="Ribokinase-like"/>
</dbReference>
<reference evidence="17 18" key="1">
    <citation type="journal article" date="2015" name="Genome Announc.">
        <title>Expanding the biotechnology potential of lactobacilli through comparative genomics of 213 strains and associated genera.</title>
        <authorList>
            <person name="Sun Z."/>
            <person name="Harris H.M."/>
            <person name="McCann A."/>
            <person name="Guo C."/>
            <person name="Argimon S."/>
            <person name="Zhang W."/>
            <person name="Yang X."/>
            <person name="Jeffery I.B."/>
            <person name="Cooney J.C."/>
            <person name="Kagawa T.F."/>
            <person name="Liu W."/>
            <person name="Song Y."/>
            <person name="Salvetti E."/>
            <person name="Wrobel A."/>
            <person name="Rasinkangas P."/>
            <person name="Parkhill J."/>
            <person name="Rea M.C."/>
            <person name="O'Sullivan O."/>
            <person name="Ritari J."/>
            <person name="Douillard F.P."/>
            <person name="Paul Ross R."/>
            <person name="Yang R."/>
            <person name="Briner A.E."/>
            <person name="Felis G.E."/>
            <person name="de Vos W.M."/>
            <person name="Barrangou R."/>
            <person name="Klaenhammer T.R."/>
            <person name="Caufield P.W."/>
            <person name="Cui Y."/>
            <person name="Zhang H."/>
            <person name="O'Toole P.W."/>
        </authorList>
    </citation>
    <scope>NUCLEOTIDE SEQUENCE [LARGE SCALE GENOMIC DNA]</scope>
    <source>
        <strain evidence="15 18">ATCC BAA-66</strain>
        <strain evidence="16 17">DSM 13344</strain>
    </source>
</reference>
<dbReference type="Gene3D" id="3.40.1190.20">
    <property type="match status" value="1"/>
</dbReference>
<dbReference type="GO" id="GO:0008972">
    <property type="term" value="F:phosphomethylpyrimidine kinase activity"/>
    <property type="evidence" value="ECO:0007669"/>
    <property type="project" value="InterPro"/>
</dbReference>
<accession>A0A0R2FKA4</accession>
<sequence length="276" mass="29426">MTEPLKTLAIAGHDTSAAGGMDADLKTFEEFGTYGMLALTCVVTMDPDHNWAHTVHQVPLDILKAQLKTVFAGQPFAAMKTGMLGDEPTVQVAAEAIERHQMQNVVIDPVMICKGETEVLNPDAADAIRNLLLPLATLTTPNLFEAATLAQTDPIKTVDDMKNAAVKIHELGAQTVIVKGGKGLTGTDAIDVFFDGQHFETLHSQKRATDKNAGAGCTFAAAAVGALAHGKTPQAAVHIAKDFDTEAIHDGFQLNQYLGPVFHPAYRLKTQGGLKF</sequence>
<dbReference type="AlphaFoldDB" id="A0A0R2FKA4"/>
<dbReference type="EMBL" id="JQAZ01000002">
    <property type="protein sequence ID" value="KRN32574.1"/>
    <property type="molecule type" value="Genomic_DNA"/>
</dbReference>
<dbReference type="Proteomes" id="UP000051751">
    <property type="component" value="Unassembled WGS sequence"/>
</dbReference>
<evidence type="ECO:0000259" key="14">
    <source>
        <dbReference type="Pfam" id="PF08543"/>
    </source>
</evidence>
<protein>
    <recommendedName>
        <fullName evidence="2">pyridoxal kinase</fullName>
        <ecNumber evidence="2">2.7.1.35</ecNumber>
    </recommendedName>
    <alternativeName>
        <fullName evidence="10">PN/PL/PM kinase</fullName>
    </alternativeName>
    <alternativeName>
        <fullName evidence="11">Pyridoxal kinase</fullName>
    </alternativeName>
    <alternativeName>
        <fullName evidence="9">Pyridoxamine kinase</fullName>
    </alternativeName>
    <alternativeName>
        <fullName evidence="12">Vitamin B6 kinase</fullName>
    </alternativeName>
</protein>
<dbReference type="CDD" id="cd01169">
    <property type="entry name" value="HMPP_kinase"/>
    <property type="match status" value="1"/>
</dbReference>
<dbReference type="SUPFAM" id="SSF53613">
    <property type="entry name" value="Ribokinase-like"/>
    <property type="match status" value="1"/>
</dbReference>
<keyword evidence="6 15" id="KW-0418">Kinase</keyword>
<evidence type="ECO:0000256" key="1">
    <source>
        <dbReference type="ARBA" id="ARBA00009879"/>
    </source>
</evidence>
<dbReference type="NCBIfam" id="TIGR00097">
    <property type="entry name" value="HMP-P_kinase"/>
    <property type="match status" value="1"/>
</dbReference>
<dbReference type="GO" id="GO:0005524">
    <property type="term" value="F:ATP binding"/>
    <property type="evidence" value="ECO:0007669"/>
    <property type="project" value="UniProtKB-KW"/>
</dbReference>
<proteinExistence type="inferred from homology"/>
<dbReference type="GO" id="GO:0009228">
    <property type="term" value="P:thiamine biosynthetic process"/>
    <property type="evidence" value="ECO:0007669"/>
    <property type="project" value="InterPro"/>
</dbReference>
<dbReference type="PANTHER" id="PTHR20858">
    <property type="entry name" value="PHOSPHOMETHYLPYRIMIDINE KINASE"/>
    <property type="match status" value="1"/>
</dbReference>
<dbReference type="GO" id="GO:0008478">
    <property type="term" value="F:pyridoxal kinase activity"/>
    <property type="evidence" value="ECO:0007669"/>
    <property type="project" value="UniProtKB-EC"/>
</dbReference>
<evidence type="ECO:0000256" key="4">
    <source>
        <dbReference type="ARBA" id="ARBA00022723"/>
    </source>
</evidence>
<evidence type="ECO:0000256" key="8">
    <source>
        <dbReference type="ARBA" id="ARBA00022842"/>
    </source>
</evidence>
<dbReference type="EC" id="2.7.1.35" evidence="2"/>
<keyword evidence="4" id="KW-0479">Metal-binding</keyword>
<evidence type="ECO:0000256" key="5">
    <source>
        <dbReference type="ARBA" id="ARBA00022741"/>
    </source>
</evidence>
<dbReference type="PATRIC" id="fig|81857.3.peg.1237"/>
<evidence type="ECO:0000256" key="2">
    <source>
        <dbReference type="ARBA" id="ARBA00012104"/>
    </source>
</evidence>
<dbReference type="PANTHER" id="PTHR20858:SF19">
    <property type="entry name" value="PYRIDOXINE KINASE"/>
    <property type="match status" value="1"/>
</dbReference>
<evidence type="ECO:0000256" key="11">
    <source>
        <dbReference type="ARBA" id="ARBA00042396"/>
    </source>
</evidence>